<dbReference type="Pfam" id="PF01890">
    <property type="entry name" value="CbiG_C"/>
    <property type="match status" value="1"/>
</dbReference>
<keyword evidence="3" id="KW-1185">Reference proteome</keyword>
<evidence type="ECO:0000313" key="2">
    <source>
        <dbReference type="EMBL" id="MCX2697697.1"/>
    </source>
</evidence>
<dbReference type="PANTHER" id="PTHR37477:SF1">
    <property type="entry name" value="COBALT-PRECORRIN-5A HYDROLASE"/>
    <property type="match status" value="1"/>
</dbReference>
<dbReference type="InterPro" id="IPR036518">
    <property type="entry name" value="CobE/GbiG_C_sf"/>
</dbReference>
<dbReference type="EMBL" id="JAPHAV010000006">
    <property type="protein sequence ID" value="MCX2697697.1"/>
    <property type="molecule type" value="Genomic_DNA"/>
</dbReference>
<dbReference type="RefSeq" id="WP_265985480.1">
    <property type="nucleotide sequence ID" value="NZ_JAPHAV010000006.1"/>
</dbReference>
<organism evidence="2 3">
    <name type="scientific">Ochrobactrum chromiisoli</name>
    <dbReference type="NCBI Taxonomy" id="2993941"/>
    <lineage>
        <taxon>Bacteria</taxon>
        <taxon>Pseudomonadati</taxon>
        <taxon>Pseudomonadota</taxon>
        <taxon>Alphaproteobacteria</taxon>
        <taxon>Hyphomicrobiales</taxon>
        <taxon>Brucellaceae</taxon>
        <taxon>Brucella/Ochrobactrum group</taxon>
        <taxon>Ochrobactrum</taxon>
    </lineage>
</organism>
<reference evidence="2 3" key="1">
    <citation type="submission" date="2022-11" db="EMBL/GenBank/DDBJ databases">
        <title>Brucella sp. YY2X, whole genome shotgun sequencing project.</title>
        <authorList>
            <person name="Yang Y."/>
        </authorList>
    </citation>
    <scope>NUCLEOTIDE SEQUENCE [LARGE SCALE GENOMIC DNA]</scope>
    <source>
        <strain evidence="2 3">YY2X</strain>
    </source>
</reference>
<dbReference type="InterPro" id="IPR052553">
    <property type="entry name" value="CbiG_hydrolase"/>
</dbReference>
<proteinExistence type="predicted"/>
<comment type="caution">
    <text evidence="2">The sequence shown here is derived from an EMBL/GenBank/DDBJ whole genome shotgun (WGS) entry which is preliminary data.</text>
</comment>
<dbReference type="Proteomes" id="UP001301216">
    <property type="component" value="Unassembled WGS sequence"/>
</dbReference>
<name>A0ABT3QQ31_9HYPH</name>
<evidence type="ECO:0000259" key="1">
    <source>
        <dbReference type="Pfam" id="PF01890"/>
    </source>
</evidence>
<sequence length="129" mass="13523">MGCSSGVRLEELVSLADRVLSKAGLNRPTVIATLATKQGDPVWLELAAHYGCELRFFDAGQLEQETPRLKNPSDVVFASVGCHGVAESAALAAAGTNAALIIEKTVEGRATAALAMALPNQSNLRRCAM</sequence>
<dbReference type="Gene3D" id="3.30.420.180">
    <property type="entry name" value="CobE/GbiG C-terminal domain"/>
    <property type="match status" value="1"/>
</dbReference>
<dbReference type="PANTHER" id="PTHR37477">
    <property type="entry name" value="COBALT-PRECORRIN-5A HYDROLASE"/>
    <property type="match status" value="1"/>
</dbReference>
<dbReference type="InterPro" id="IPR002750">
    <property type="entry name" value="CobE/GbiG_C"/>
</dbReference>
<accession>A0ABT3QQ31</accession>
<feature type="domain" description="CobE/GbiG C-terminal" evidence="1">
    <location>
        <begin position="1"/>
        <end position="115"/>
    </location>
</feature>
<dbReference type="SUPFAM" id="SSF159664">
    <property type="entry name" value="CobE/GbiG C-terminal domain-like"/>
    <property type="match status" value="1"/>
</dbReference>
<protein>
    <submittedName>
        <fullName evidence="2">Cobalamin biosynthesis protein</fullName>
    </submittedName>
</protein>
<gene>
    <name evidence="2" type="ORF">OPR82_13110</name>
</gene>
<evidence type="ECO:0000313" key="3">
    <source>
        <dbReference type="Proteomes" id="UP001301216"/>
    </source>
</evidence>